<dbReference type="Proteomes" id="UP000242175">
    <property type="component" value="Chromosome small"/>
</dbReference>
<keyword evidence="1" id="KW-0812">Transmembrane</keyword>
<keyword evidence="3" id="KW-1185">Reference proteome</keyword>
<organism evidence="2 3">
    <name type="scientific">Paraphotobacterium marinum</name>
    <dbReference type="NCBI Taxonomy" id="1755811"/>
    <lineage>
        <taxon>Bacteria</taxon>
        <taxon>Pseudomonadati</taxon>
        <taxon>Pseudomonadota</taxon>
        <taxon>Gammaproteobacteria</taxon>
        <taxon>Vibrionales</taxon>
        <taxon>Vibrionaceae</taxon>
        <taxon>Paraphotobacterium</taxon>
    </lineage>
</organism>
<evidence type="ECO:0000313" key="3">
    <source>
        <dbReference type="Proteomes" id="UP000242175"/>
    </source>
</evidence>
<feature type="transmembrane region" description="Helical" evidence="1">
    <location>
        <begin position="22"/>
        <end position="43"/>
    </location>
</feature>
<evidence type="ECO:0000256" key="1">
    <source>
        <dbReference type="SAM" id="Phobius"/>
    </source>
</evidence>
<sequence>MKVLHNLAYYLSVENKIFNYKYFHLTYIGFFQLALTFINMFLLSLGRRSNYFFGIFYALVRSLCLLN</sequence>
<dbReference type="KEGG" id="pmai:CF386_07865"/>
<protein>
    <submittedName>
        <fullName evidence="2">Uncharacterized protein</fullName>
    </submittedName>
</protein>
<proteinExistence type="predicted"/>
<gene>
    <name evidence="2" type="ORF">CF386_07865</name>
</gene>
<keyword evidence="1" id="KW-1133">Transmembrane helix</keyword>
<accession>A0A220VF36</accession>
<evidence type="ECO:0000313" key="2">
    <source>
        <dbReference type="EMBL" id="ASK78975.1"/>
    </source>
</evidence>
<dbReference type="AlphaFoldDB" id="A0A220VF36"/>
<name>A0A220VF36_9GAMM</name>
<reference evidence="2 3" key="1">
    <citation type="journal article" date="2016" name="Int. J. Syst. Evol. Microbiol.">
        <title>Paraphotobacterium marinum gen. nov., sp. nov., a member of the family Vibrionaceae, isolated from surface seawater.</title>
        <authorList>
            <person name="Huang Z."/>
            <person name="Dong C."/>
            <person name="Shao Z."/>
        </authorList>
    </citation>
    <scope>NUCLEOTIDE SEQUENCE [LARGE SCALE GENOMIC DNA]</scope>
    <source>
        <strain evidence="2 3">NSCS20N07D</strain>
    </source>
</reference>
<keyword evidence="1" id="KW-0472">Membrane</keyword>
<dbReference type="EMBL" id="CP022356">
    <property type="protein sequence ID" value="ASK78975.1"/>
    <property type="molecule type" value="Genomic_DNA"/>
</dbReference>